<evidence type="ECO:0000256" key="2">
    <source>
        <dbReference type="ARBA" id="ARBA00023015"/>
    </source>
</evidence>
<dbReference type="AlphaFoldDB" id="A0A1G6ZFV2"/>
<evidence type="ECO:0000256" key="4">
    <source>
        <dbReference type="ARBA" id="ARBA00023125"/>
    </source>
</evidence>
<organism evidence="7 8">
    <name type="scientific">Actinokineospora iranica</name>
    <dbReference type="NCBI Taxonomy" id="1271860"/>
    <lineage>
        <taxon>Bacteria</taxon>
        <taxon>Bacillati</taxon>
        <taxon>Actinomycetota</taxon>
        <taxon>Actinomycetes</taxon>
        <taxon>Pseudonocardiales</taxon>
        <taxon>Pseudonocardiaceae</taxon>
        <taxon>Actinokineospora</taxon>
    </lineage>
</organism>
<evidence type="ECO:0000256" key="3">
    <source>
        <dbReference type="ARBA" id="ARBA00023082"/>
    </source>
</evidence>
<dbReference type="STRING" id="1271860.SAMN05216174_1315"/>
<dbReference type="PANTHER" id="PTHR43133:SF8">
    <property type="entry name" value="RNA POLYMERASE SIGMA FACTOR HI_1459-RELATED"/>
    <property type="match status" value="1"/>
</dbReference>
<dbReference type="Proteomes" id="UP000199501">
    <property type="component" value="Unassembled WGS sequence"/>
</dbReference>
<dbReference type="PANTHER" id="PTHR43133">
    <property type="entry name" value="RNA POLYMERASE ECF-TYPE SIGMA FACTO"/>
    <property type="match status" value="1"/>
</dbReference>
<dbReference type="GO" id="GO:0006352">
    <property type="term" value="P:DNA-templated transcription initiation"/>
    <property type="evidence" value="ECO:0007669"/>
    <property type="project" value="InterPro"/>
</dbReference>
<dbReference type="Gene3D" id="1.10.10.10">
    <property type="entry name" value="Winged helix-like DNA-binding domain superfamily/Winged helix DNA-binding domain"/>
    <property type="match status" value="1"/>
</dbReference>
<keyword evidence="5" id="KW-0804">Transcription</keyword>
<dbReference type="RefSeq" id="WP_091457964.1">
    <property type="nucleotide sequence ID" value="NZ_FMZZ01000031.1"/>
</dbReference>
<keyword evidence="2" id="KW-0805">Transcription regulation</keyword>
<dbReference type="InterPro" id="IPR013325">
    <property type="entry name" value="RNA_pol_sigma_r2"/>
</dbReference>
<dbReference type="InterPro" id="IPR036388">
    <property type="entry name" value="WH-like_DNA-bd_sf"/>
</dbReference>
<dbReference type="GO" id="GO:0003677">
    <property type="term" value="F:DNA binding"/>
    <property type="evidence" value="ECO:0007669"/>
    <property type="project" value="UniProtKB-KW"/>
</dbReference>
<comment type="similarity">
    <text evidence="1">Belongs to the sigma-70 factor family. ECF subfamily.</text>
</comment>
<dbReference type="Pfam" id="PF08281">
    <property type="entry name" value="Sigma70_r4_2"/>
    <property type="match status" value="1"/>
</dbReference>
<accession>A0A1G6ZFV2</accession>
<protein>
    <submittedName>
        <fullName evidence="7">RNA polymerase sigma-70 factor, ECF subfamily</fullName>
    </submittedName>
</protein>
<dbReference type="SUPFAM" id="SSF88946">
    <property type="entry name" value="Sigma2 domain of RNA polymerase sigma factors"/>
    <property type="match status" value="1"/>
</dbReference>
<feature type="domain" description="RNA polymerase sigma factor 70 region 4 type 2" evidence="6">
    <location>
        <begin position="101"/>
        <end position="153"/>
    </location>
</feature>
<sequence length="169" mass="18948">MDDEFDRLFMSVVARLRSRVAVLVGSRPMADDLIQDVYVRLRGSEARWRRFVGHPNPYGYALATAVNLARARWRVEWRWVPFEEVMAPLSDGGMPAAESRQDLTHLLRSLTAKEAAVVVLVDLDGHTLDEAAALLGVHKGTAHRNRLRALAKLRTHFTEPALWALAPTG</sequence>
<dbReference type="Gene3D" id="1.10.1740.10">
    <property type="match status" value="1"/>
</dbReference>
<dbReference type="InterPro" id="IPR039425">
    <property type="entry name" value="RNA_pol_sigma-70-like"/>
</dbReference>
<dbReference type="InterPro" id="IPR013249">
    <property type="entry name" value="RNA_pol_sigma70_r4_t2"/>
</dbReference>
<reference evidence="8" key="1">
    <citation type="submission" date="2016-10" db="EMBL/GenBank/DDBJ databases">
        <authorList>
            <person name="Varghese N."/>
            <person name="Submissions S."/>
        </authorList>
    </citation>
    <scope>NUCLEOTIDE SEQUENCE [LARGE SCALE GENOMIC DNA]</scope>
    <source>
        <strain evidence="8">IBRC-M 10403</strain>
    </source>
</reference>
<evidence type="ECO:0000256" key="5">
    <source>
        <dbReference type="ARBA" id="ARBA00023163"/>
    </source>
</evidence>
<proteinExistence type="inferred from homology"/>
<evidence type="ECO:0000259" key="6">
    <source>
        <dbReference type="Pfam" id="PF08281"/>
    </source>
</evidence>
<gene>
    <name evidence="7" type="ORF">SAMN05216174_1315</name>
</gene>
<keyword evidence="4" id="KW-0238">DNA-binding</keyword>
<evidence type="ECO:0000313" key="7">
    <source>
        <dbReference type="EMBL" id="SDE01564.1"/>
    </source>
</evidence>
<dbReference type="OrthoDB" id="9797134at2"/>
<evidence type="ECO:0000256" key="1">
    <source>
        <dbReference type="ARBA" id="ARBA00010641"/>
    </source>
</evidence>
<keyword evidence="3" id="KW-0731">Sigma factor</keyword>
<dbReference type="InterPro" id="IPR013324">
    <property type="entry name" value="RNA_pol_sigma_r3/r4-like"/>
</dbReference>
<dbReference type="SUPFAM" id="SSF88659">
    <property type="entry name" value="Sigma3 and sigma4 domains of RNA polymerase sigma factors"/>
    <property type="match status" value="1"/>
</dbReference>
<dbReference type="CDD" id="cd06171">
    <property type="entry name" value="Sigma70_r4"/>
    <property type="match status" value="1"/>
</dbReference>
<dbReference type="GO" id="GO:0016987">
    <property type="term" value="F:sigma factor activity"/>
    <property type="evidence" value="ECO:0007669"/>
    <property type="project" value="UniProtKB-KW"/>
</dbReference>
<name>A0A1G6ZFV2_9PSEU</name>
<evidence type="ECO:0000313" key="8">
    <source>
        <dbReference type="Proteomes" id="UP000199501"/>
    </source>
</evidence>
<keyword evidence="8" id="KW-1185">Reference proteome</keyword>
<dbReference type="EMBL" id="FMZZ01000031">
    <property type="protein sequence ID" value="SDE01564.1"/>
    <property type="molecule type" value="Genomic_DNA"/>
</dbReference>